<accession>A0ABT9CJN1</accession>
<dbReference type="RefSeq" id="WP_305025031.1">
    <property type="nucleotide sequence ID" value="NZ_JAUQTB010000010.1"/>
</dbReference>
<name>A0ABT9CJN1_9BACL</name>
<dbReference type="InterPro" id="IPR000182">
    <property type="entry name" value="GNAT_dom"/>
</dbReference>
<reference evidence="2 3" key="1">
    <citation type="submission" date="2023-07" db="EMBL/GenBank/DDBJ databases">
        <title>Paenibacillus sp. JX-17 nov. isolated from soil.</title>
        <authorList>
            <person name="Wan Y."/>
            <person name="Liu B."/>
        </authorList>
    </citation>
    <scope>NUCLEOTIDE SEQUENCE [LARGE SCALE GENOMIC DNA]</scope>
    <source>
        <strain evidence="2 3">JX-17</strain>
    </source>
</reference>
<comment type="caution">
    <text evidence="2">The sequence shown here is derived from an EMBL/GenBank/DDBJ whole genome shotgun (WGS) entry which is preliminary data.</text>
</comment>
<dbReference type="Pfam" id="PF13508">
    <property type="entry name" value="Acetyltransf_7"/>
    <property type="match status" value="1"/>
</dbReference>
<sequence>MITRLDLQDEDTVQQLWQLQHIAYRIEAELIGFTQIPPLQDTFQSLQQCEETFYGWINEEAGELIGAVAVESEEPGTLTVTRMMVHPDHFREGIAHALLSYVLHAYSDVHRFIVSTGTRNIPAFSLYTKHGFKPVSAFDVAPGVELTLFHLEGPREGSVSGNQ</sequence>
<evidence type="ECO:0000313" key="2">
    <source>
        <dbReference type="EMBL" id="MDO7907813.1"/>
    </source>
</evidence>
<dbReference type="Gene3D" id="3.40.630.30">
    <property type="match status" value="1"/>
</dbReference>
<protein>
    <submittedName>
        <fullName evidence="2">GNAT family N-acetyltransferase</fullName>
    </submittedName>
</protein>
<dbReference type="InterPro" id="IPR016181">
    <property type="entry name" value="Acyl_CoA_acyltransferase"/>
</dbReference>
<keyword evidence="3" id="KW-1185">Reference proteome</keyword>
<dbReference type="EMBL" id="JAUQTB010000010">
    <property type="protein sequence ID" value="MDO7907813.1"/>
    <property type="molecule type" value="Genomic_DNA"/>
</dbReference>
<evidence type="ECO:0000259" key="1">
    <source>
        <dbReference type="PROSITE" id="PS51186"/>
    </source>
</evidence>
<proteinExistence type="predicted"/>
<dbReference type="Proteomes" id="UP001240171">
    <property type="component" value="Unassembled WGS sequence"/>
</dbReference>
<dbReference type="SUPFAM" id="SSF55729">
    <property type="entry name" value="Acyl-CoA N-acyltransferases (Nat)"/>
    <property type="match status" value="1"/>
</dbReference>
<feature type="domain" description="N-acetyltransferase" evidence="1">
    <location>
        <begin position="1"/>
        <end position="156"/>
    </location>
</feature>
<dbReference type="CDD" id="cd04301">
    <property type="entry name" value="NAT_SF"/>
    <property type="match status" value="1"/>
</dbReference>
<evidence type="ECO:0000313" key="3">
    <source>
        <dbReference type="Proteomes" id="UP001240171"/>
    </source>
</evidence>
<dbReference type="PROSITE" id="PS51186">
    <property type="entry name" value="GNAT"/>
    <property type="match status" value="1"/>
</dbReference>
<gene>
    <name evidence="2" type="ORF">Q5741_15485</name>
</gene>
<organism evidence="2 3">
    <name type="scientific">Paenibacillus lacisoli</name>
    <dbReference type="NCBI Taxonomy" id="3064525"/>
    <lineage>
        <taxon>Bacteria</taxon>
        <taxon>Bacillati</taxon>
        <taxon>Bacillota</taxon>
        <taxon>Bacilli</taxon>
        <taxon>Bacillales</taxon>
        <taxon>Paenibacillaceae</taxon>
        <taxon>Paenibacillus</taxon>
    </lineage>
</organism>